<reference evidence="3 4" key="1">
    <citation type="journal article" date="2008" name="Proc. Natl. Acad. Sci. U.S.A.">
        <title>The genome of Cyanothece 51142, a unicellular diazotrophic cyanobacterium important in the marine nitrogen cycle.</title>
        <authorList>
            <person name="Welsh E.A."/>
            <person name="Liberton M."/>
            <person name="Stoeckel J."/>
            <person name="Loh T."/>
            <person name="Elvitigala T."/>
            <person name="Wang C."/>
            <person name="Wollam A."/>
            <person name="Fulton R.S."/>
            <person name="Clifton S.W."/>
            <person name="Jacobs J.M."/>
            <person name="Aurora R."/>
            <person name="Ghosh B.K."/>
            <person name="Sherman L.A."/>
            <person name="Smith R.D."/>
            <person name="Wilson R.K."/>
            <person name="Pakrasi H.B."/>
        </authorList>
    </citation>
    <scope>NUCLEOTIDE SEQUENCE [LARGE SCALE GENOMIC DNA]</scope>
    <source>
        <strain evidence="4">ATCC 51142 / BH68</strain>
    </source>
</reference>
<dbReference type="PROSITE" id="PS51202">
    <property type="entry name" value="RCK_C"/>
    <property type="match status" value="1"/>
</dbReference>
<dbReference type="AlphaFoldDB" id="B1X1B3"/>
<evidence type="ECO:0000259" key="2">
    <source>
        <dbReference type="PROSITE" id="PS51202"/>
    </source>
</evidence>
<sequence>MAALASVLITVTVSLIITRIGTQALAMTGLSRPLALFQARSAFTGAGFTTSESEQVVDHPVRRRIIMWLMFLGNVGIVTVISSLVLTFISIGDNQGWVSRFFFLVIGLSTLWVVATNQWVDRIIEQLIAWALHRWTQLQIQDYANLLQLSGDYGVRELKVKKEDWLANQSLKKLNLFSEGVAVLGIYRCDGTYIGVPRGSTSIRPQDTLVIYGRLPDLEELDSRRTGILGEQAHERGVRKQKQVMEVQDKKDVQFS</sequence>
<evidence type="ECO:0000256" key="1">
    <source>
        <dbReference type="SAM" id="Phobius"/>
    </source>
</evidence>
<dbReference type="KEGG" id="cyt:cce_1992"/>
<feature type="domain" description="RCK C-terminal" evidence="2">
    <location>
        <begin position="141"/>
        <end position="227"/>
    </location>
</feature>
<accession>B1X1B3</accession>
<dbReference type="Gene3D" id="3.30.70.1450">
    <property type="entry name" value="Regulator of K+ conductance, C-terminal domain"/>
    <property type="match status" value="1"/>
</dbReference>
<proteinExistence type="predicted"/>
<organism evidence="3 4">
    <name type="scientific">Crocosphaera subtropica (strain ATCC 51142 / BH68)</name>
    <name type="common">Cyanothece sp. (strain ATCC 51142)</name>
    <dbReference type="NCBI Taxonomy" id="43989"/>
    <lineage>
        <taxon>Bacteria</taxon>
        <taxon>Bacillati</taxon>
        <taxon>Cyanobacteriota</taxon>
        <taxon>Cyanophyceae</taxon>
        <taxon>Oscillatoriophycideae</taxon>
        <taxon>Chroococcales</taxon>
        <taxon>Aphanothecaceae</taxon>
        <taxon>Crocosphaera</taxon>
        <taxon>Crocosphaera subtropica</taxon>
    </lineage>
</organism>
<dbReference type="EMBL" id="CP000806">
    <property type="protein sequence ID" value="ACB51342.1"/>
    <property type="molecule type" value="Genomic_DNA"/>
</dbReference>
<keyword evidence="1" id="KW-0472">Membrane</keyword>
<feature type="transmembrane region" description="Helical" evidence="1">
    <location>
        <begin position="101"/>
        <end position="120"/>
    </location>
</feature>
<dbReference type="SUPFAM" id="SSF116726">
    <property type="entry name" value="TrkA C-terminal domain-like"/>
    <property type="match status" value="1"/>
</dbReference>
<dbReference type="eggNOG" id="COG0569">
    <property type="taxonomic scope" value="Bacteria"/>
</dbReference>
<evidence type="ECO:0000313" key="3">
    <source>
        <dbReference type="EMBL" id="ACB51342.1"/>
    </source>
</evidence>
<dbReference type="Pfam" id="PF02080">
    <property type="entry name" value="TrkA_C"/>
    <property type="match status" value="1"/>
</dbReference>
<dbReference type="InterPro" id="IPR006037">
    <property type="entry name" value="RCK_C"/>
</dbReference>
<dbReference type="GO" id="GO:0006813">
    <property type="term" value="P:potassium ion transport"/>
    <property type="evidence" value="ECO:0007669"/>
    <property type="project" value="InterPro"/>
</dbReference>
<dbReference type="OrthoDB" id="369355at2"/>
<feature type="transmembrane region" description="Helical" evidence="1">
    <location>
        <begin position="65"/>
        <end position="89"/>
    </location>
</feature>
<name>B1X1B3_CROS5</name>
<keyword evidence="1" id="KW-0812">Transmembrane</keyword>
<gene>
    <name evidence="3" type="ordered locus">cce_1992</name>
</gene>
<dbReference type="InterPro" id="IPR036721">
    <property type="entry name" value="RCK_C_sf"/>
</dbReference>
<dbReference type="GO" id="GO:0008324">
    <property type="term" value="F:monoatomic cation transmembrane transporter activity"/>
    <property type="evidence" value="ECO:0007669"/>
    <property type="project" value="InterPro"/>
</dbReference>
<dbReference type="Proteomes" id="UP000001203">
    <property type="component" value="Chromosome circular"/>
</dbReference>
<evidence type="ECO:0000313" key="4">
    <source>
        <dbReference type="Proteomes" id="UP000001203"/>
    </source>
</evidence>
<protein>
    <recommendedName>
        <fullName evidence="2">RCK C-terminal domain-containing protein</fullName>
    </recommendedName>
</protein>
<keyword evidence="1" id="KW-1133">Transmembrane helix</keyword>
<dbReference type="STRING" id="43989.cce_1992"/>
<keyword evidence="4" id="KW-1185">Reference proteome</keyword>
<dbReference type="HOGENOM" id="CLU_088248_0_0_3"/>
<dbReference type="RefSeq" id="WP_009545796.1">
    <property type="nucleotide sequence ID" value="NC_010546.1"/>
</dbReference>